<dbReference type="Gene3D" id="2.40.30.170">
    <property type="match status" value="1"/>
</dbReference>
<dbReference type="EMBL" id="JBHRTB010000010">
    <property type="protein sequence ID" value="MFC3143319.1"/>
    <property type="molecule type" value="Genomic_DNA"/>
</dbReference>
<dbReference type="NCBIfam" id="TIGR01730">
    <property type="entry name" value="RND_mfp"/>
    <property type="match status" value="1"/>
</dbReference>
<feature type="domain" description="CusB-like beta-barrel" evidence="3">
    <location>
        <begin position="398"/>
        <end position="470"/>
    </location>
</feature>
<dbReference type="InterPro" id="IPR006143">
    <property type="entry name" value="RND_pump_MFP"/>
</dbReference>
<accession>A0ABV7GT06</accession>
<evidence type="ECO:0000313" key="5">
    <source>
        <dbReference type="Proteomes" id="UP001595632"/>
    </source>
</evidence>
<protein>
    <submittedName>
        <fullName evidence="4">Efflux RND transporter periplasmic adaptor subunit</fullName>
    </submittedName>
</protein>
<dbReference type="RefSeq" id="WP_275633287.1">
    <property type="nucleotide sequence ID" value="NZ_JARGYD010000004.1"/>
</dbReference>
<dbReference type="InterPro" id="IPR058792">
    <property type="entry name" value="Beta-barrel_RND_2"/>
</dbReference>
<dbReference type="PANTHER" id="PTHR30469">
    <property type="entry name" value="MULTIDRUG RESISTANCE PROTEIN MDTA"/>
    <property type="match status" value="1"/>
</dbReference>
<sequence>MRISSLIVAGCVIFSLYLVIFEREALLAFAAGGAPDSETVGSSDDTAATEDDTPAVPVVVLASTAQQIDQVVLLRGRTEAMRSVEARAETSGRVISEPLRKGAFVEAGDLLCEIDPGTREVSLSEAEARLAEARAALPAARARLAEAEAALPAAEAAIVEARTRVPEAEARLAEARASVPTAEARLLEAEANVPAAEAGLAQARAGIPAAEAGVAEARARVEEARINLNAAERLSDNGFASEVRLASARAASEAAKAGLQLALSQQEGAKATVQNALSAVEGAKAAVSAAKGQVESAKAAVQSAMSGVEAASAGVISAQSGLEGARAAVETAKSSIESANAGIESAEAAVAAARKEIDNLTISAPFAGLLETDTAELGSLLQPGSLCGTVIQLSPIKLVAFVPEAQVDKVELGAMAGARLASGGREVTGEVTFLSRSADTATRTFRVEIMVENENLTIRDGQTVEIAIRAAPQTAHLVPQSALTLDDEGTMGLRVLEEDNIVGFRPVEILRDSRDGLYVSGLADTADIIVVGQEFVIAGVRVKPTFREASQ</sequence>
<organism evidence="4 5">
    <name type="scientific">Psychromarinibacter halotolerans</name>
    <dbReference type="NCBI Taxonomy" id="1775175"/>
    <lineage>
        <taxon>Bacteria</taxon>
        <taxon>Pseudomonadati</taxon>
        <taxon>Pseudomonadota</taxon>
        <taxon>Alphaproteobacteria</taxon>
        <taxon>Rhodobacterales</taxon>
        <taxon>Paracoccaceae</taxon>
        <taxon>Psychromarinibacter</taxon>
    </lineage>
</organism>
<evidence type="ECO:0000256" key="1">
    <source>
        <dbReference type="ARBA" id="ARBA00009477"/>
    </source>
</evidence>
<keyword evidence="2" id="KW-0175">Coiled coil</keyword>
<dbReference type="Proteomes" id="UP001595632">
    <property type="component" value="Unassembled WGS sequence"/>
</dbReference>
<comment type="similarity">
    <text evidence="1">Belongs to the membrane fusion protein (MFP) (TC 8.A.1) family.</text>
</comment>
<dbReference type="SUPFAM" id="SSF111369">
    <property type="entry name" value="HlyD-like secretion proteins"/>
    <property type="match status" value="2"/>
</dbReference>
<dbReference type="Gene3D" id="2.40.50.100">
    <property type="match status" value="2"/>
</dbReference>
<feature type="coiled-coil region" evidence="2">
    <location>
        <begin position="336"/>
        <end position="363"/>
    </location>
</feature>
<evidence type="ECO:0000259" key="3">
    <source>
        <dbReference type="Pfam" id="PF25954"/>
    </source>
</evidence>
<evidence type="ECO:0000313" key="4">
    <source>
        <dbReference type="EMBL" id="MFC3143319.1"/>
    </source>
</evidence>
<proteinExistence type="inferred from homology"/>
<reference evidence="5" key="1">
    <citation type="journal article" date="2019" name="Int. J. Syst. Evol. Microbiol.">
        <title>The Global Catalogue of Microorganisms (GCM) 10K type strain sequencing project: providing services to taxonomists for standard genome sequencing and annotation.</title>
        <authorList>
            <consortium name="The Broad Institute Genomics Platform"/>
            <consortium name="The Broad Institute Genome Sequencing Center for Infectious Disease"/>
            <person name="Wu L."/>
            <person name="Ma J."/>
        </authorList>
    </citation>
    <scope>NUCLEOTIDE SEQUENCE [LARGE SCALE GENOMIC DNA]</scope>
    <source>
        <strain evidence="5">KCTC 52366</strain>
    </source>
</reference>
<dbReference type="PANTHER" id="PTHR30469:SF29">
    <property type="entry name" value="BLR2860 PROTEIN"/>
    <property type="match status" value="1"/>
</dbReference>
<evidence type="ECO:0000256" key="2">
    <source>
        <dbReference type="SAM" id="Coils"/>
    </source>
</evidence>
<gene>
    <name evidence="4" type="ORF">ACFOGP_11395</name>
</gene>
<keyword evidence="5" id="KW-1185">Reference proteome</keyword>
<dbReference type="Gene3D" id="2.40.420.20">
    <property type="match status" value="1"/>
</dbReference>
<name>A0ABV7GT06_9RHOB</name>
<dbReference type="Pfam" id="PF25954">
    <property type="entry name" value="Beta-barrel_RND_2"/>
    <property type="match status" value="1"/>
</dbReference>
<comment type="caution">
    <text evidence="4">The sequence shown here is derived from an EMBL/GenBank/DDBJ whole genome shotgun (WGS) entry which is preliminary data.</text>
</comment>
<dbReference type="Gene3D" id="1.10.287.470">
    <property type="entry name" value="Helix hairpin bin"/>
    <property type="match status" value="2"/>
</dbReference>
<feature type="coiled-coil region" evidence="2">
    <location>
        <begin position="123"/>
        <end position="234"/>
    </location>
</feature>